<dbReference type="Pfam" id="PF14273">
    <property type="entry name" value="DUF4360"/>
    <property type="match status" value="1"/>
</dbReference>
<proteinExistence type="predicted"/>
<dbReference type="PANTHER" id="PTHR38847">
    <property type="match status" value="1"/>
</dbReference>
<evidence type="ECO:0000256" key="1">
    <source>
        <dbReference type="SAM" id="SignalP"/>
    </source>
</evidence>
<dbReference type="InterPro" id="IPR025649">
    <property type="entry name" value="DUF4360"/>
</dbReference>
<sequence length="198" mass="21228">MCNKVILLVLSLLFSGNAISKTVIINGHEIEVGPITVNGSGCPAGTVTATATDDNENVVLLFSNYRAITNEANPVALSDCNIALPLSVEPGFSVGIVDIDWRGTIVSAQGSFINFHREYFFSGSQGPNYDSNWNSAGFQNFFLNDDPVFAYYSDCNGEPLIARADTVATVVGADSLFSLRSADVEARLILHVEVIPCE</sequence>
<dbReference type="Proteomes" id="UP001321520">
    <property type="component" value="Chromosome"/>
</dbReference>
<keyword evidence="1" id="KW-0732">Signal</keyword>
<accession>A0ABY9EF38</accession>
<evidence type="ECO:0000313" key="3">
    <source>
        <dbReference type="Proteomes" id="UP001321520"/>
    </source>
</evidence>
<evidence type="ECO:0000313" key="2">
    <source>
        <dbReference type="EMBL" id="WKD50611.1"/>
    </source>
</evidence>
<dbReference type="EMBL" id="CP098023">
    <property type="protein sequence ID" value="WKD50611.1"/>
    <property type="molecule type" value="Genomic_DNA"/>
</dbReference>
<gene>
    <name evidence="2" type="ORF">M8T91_04070</name>
</gene>
<feature type="chain" id="PRO_5047313540" evidence="1">
    <location>
        <begin position="21"/>
        <end position="198"/>
    </location>
</feature>
<reference evidence="2 3" key="1">
    <citation type="submission" date="2022-05" db="EMBL/GenBank/DDBJ databases">
        <title>Microbulbifer sp. nov., isolated from sponge.</title>
        <authorList>
            <person name="Gao L."/>
        </authorList>
    </citation>
    <scope>NUCLEOTIDE SEQUENCE [LARGE SCALE GENOMIC DNA]</scope>
    <source>
        <strain evidence="2 3">MI-G</strain>
    </source>
</reference>
<protein>
    <submittedName>
        <fullName evidence="2">DUF4360 domain-containing protein</fullName>
    </submittedName>
</protein>
<keyword evidence="3" id="KW-1185">Reference proteome</keyword>
<dbReference type="RefSeq" id="WP_301417070.1">
    <property type="nucleotide sequence ID" value="NZ_CP098023.1"/>
</dbReference>
<name>A0ABY9EF38_9GAMM</name>
<organism evidence="2 3">
    <name type="scientific">Microbulbifer spongiae</name>
    <dbReference type="NCBI Taxonomy" id="2944933"/>
    <lineage>
        <taxon>Bacteria</taxon>
        <taxon>Pseudomonadati</taxon>
        <taxon>Pseudomonadota</taxon>
        <taxon>Gammaproteobacteria</taxon>
        <taxon>Cellvibrionales</taxon>
        <taxon>Microbulbiferaceae</taxon>
        <taxon>Microbulbifer</taxon>
    </lineage>
</organism>
<feature type="signal peptide" evidence="1">
    <location>
        <begin position="1"/>
        <end position="20"/>
    </location>
</feature>
<dbReference type="PANTHER" id="PTHR38847:SF1">
    <property type="entry name" value="PSEUDOURIDINE SYNTHASE RSUA_RLUA-LIKE DOMAIN-CONTAINING PROTEIN"/>
    <property type="match status" value="1"/>
</dbReference>